<evidence type="ECO:0000256" key="11">
    <source>
        <dbReference type="ARBA" id="ARBA00057735"/>
    </source>
</evidence>
<evidence type="ECO:0000256" key="12">
    <source>
        <dbReference type="HAMAP-Rule" id="MF_00165"/>
    </source>
</evidence>
<evidence type="ECO:0000256" key="10">
    <source>
        <dbReference type="ARBA" id="ARBA00048743"/>
    </source>
</evidence>
<dbReference type="InterPro" id="IPR027417">
    <property type="entry name" value="P-loop_NTPase"/>
</dbReference>
<dbReference type="Proteomes" id="UP000235162">
    <property type="component" value="Unassembled WGS sequence"/>
</dbReference>
<comment type="function">
    <text evidence="11 12">Phosphorylation of dTMP to form dTDP in both de novo and salvage pathways of dTTP synthesis.</text>
</comment>
<keyword evidence="6 12" id="KW-0547">Nucleotide-binding</keyword>
<evidence type="ECO:0000256" key="7">
    <source>
        <dbReference type="ARBA" id="ARBA00022777"/>
    </source>
</evidence>
<dbReference type="GO" id="GO:0006235">
    <property type="term" value="P:dTTP biosynthetic process"/>
    <property type="evidence" value="ECO:0007669"/>
    <property type="project" value="UniProtKB-UniRule"/>
</dbReference>
<gene>
    <name evidence="12" type="primary">tmk</name>
    <name evidence="14" type="ORF">C0029_05225</name>
</gene>
<dbReference type="GO" id="GO:0005829">
    <property type="term" value="C:cytosol"/>
    <property type="evidence" value="ECO:0007669"/>
    <property type="project" value="TreeGrafter"/>
</dbReference>
<dbReference type="KEGG" id="hja:BST95_12970"/>
<dbReference type="RefSeq" id="WP_084200001.1">
    <property type="nucleotide sequence ID" value="NZ_BMYL01000005.1"/>
</dbReference>
<keyword evidence="5 12" id="KW-0545">Nucleotide biosynthesis</keyword>
<dbReference type="FunFam" id="3.40.50.300:FF:000225">
    <property type="entry name" value="Thymidylate kinase"/>
    <property type="match status" value="1"/>
</dbReference>
<dbReference type="GO" id="GO:0006233">
    <property type="term" value="P:dTDP biosynthetic process"/>
    <property type="evidence" value="ECO:0007669"/>
    <property type="project" value="InterPro"/>
</dbReference>
<keyword evidence="8 12" id="KW-0067">ATP-binding</keyword>
<dbReference type="GO" id="GO:0006227">
    <property type="term" value="P:dUDP biosynthetic process"/>
    <property type="evidence" value="ECO:0007669"/>
    <property type="project" value="TreeGrafter"/>
</dbReference>
<dbReference type="NCBIfam" id="TIGR00041">
    <property type="entry name" value="DTMP_kinase"/>
    <property type="match status" value="1"/>
</dbReference>
<evidence type="ECO:0000256" key="1">
    <source>
        <dbReference type="ARBA" id="ARBA00009776"/>
    </source>
</evidence>
<dbReference type="AlphaFoldDB" id="A0AAP8MHR0"/>
<dbReference type="PANTHER" id="PTHR10344">
    <property type="entry name" value="THYMIDYLATE KINASE"/>
    <property type="match status" value="1"/>
</dbReference>
<sequence length="215" mass="24028">MEPRGLFITVEGGEGVGKSTNMQFLQEHLIEAGVDLVVTREPGGTALGEDIRELLLKPREDSMADNAELLLVFAARAQHLAQLVEPALARGQWVLCDRFTDATYAYQGGGRGLSMATIRQLEQLVQGDLRPDYTLLLDCPVEVGMSRASARGELDRFEQEQAEFFQRVRNTYLQLARESSGRYHLVDAARPLNEVEQQLEQVCAELLACWGARHR</sequence>
<dbReference type="GO" id="GO:0004798">
    <property type="term" value="F:dTMP kinase activity"/>
    <property type="evidence" value="ECO:0007669"/>
    <property type="project" value="UniProtKB-UniRule"/>
</dbReference>
<evidence type="ECO:0000256" key="3">
    <source>
        <dbReference type="ARBA" id="ARBA00017144"/>
    </source>
</evidence>
<keyword evidence="15" id="KW-1185">Reference proteome</keyword>
<name>A0AAP8MHR0_9GAMM</name>
<dbReference type="InterPro" id="IPR039430">
    <property type="entry name" value="Thymidylate_kin-like_dom"/>
</dbReference>
<protein>
    <recommendedName>
        <fullName evidence="3 12">Thymidylate kinase</fullName>
        <ecNumber evidence="2 12">2.7.4.9</ecNumber>
    </recommendedName>
    <alternativeName>
        <fullName evidence="9 12">dTMP kinase</fullName>
    </alternativeName>
</protein>
<evidence type="ECO:0000259" key="13">
    <source>
        <dbReference type="Pfam" id="PF02223"/>
    </source>
</evidence>
<feature type="binding site" evidence="12">
    <location>
        <begin position="12"/>
        <end position="19"/>
    </location>
    <ligand>
        <name>ATP</name>
        <dbReference type="ChEBI" id="CHEBI:30616"/>
    </ligand>
</feature>
<evidence type="ECO:0000256" key="9">
    <source>
        <dbReference type="ARBA" id="ARBA00029962"/>
    </source>
</evidence>
<evidence type="ECO:0000256" key="2">
    <source>
        <dbReference type="ARBA" id="ARBA00012980"/>
    </source>
</evidence>
<dbReference type="InterPro" id="IPR018094">
    <property type="entry name" value="Thymidylate_kinase"/>
</dbReference>
<accession>A0AAP8MHR0</accession>
<evidence type="ECO:0000256" key="5">
    <source>
        <dbReference type="ARBA" id="ARBA00022727"/>
    </source>
</evidence>
<comment type="similarity">
    <text evidence="1 12">Belongs to the thymidylate kinase family.</text>
</comment>
<dbReference type="PANTHER" id="PTHR10344:SF4">
    <property type="entry name" value="UMP-CMP KINASE 2, MITOCHONDRIAL"/>
    <property type="match status" value="1"/>
</dbReference>
<dbReference type="CDD" id="cd01672">
    <property type="entry name" value="TMPK"/>
    <property type="match status" value="1"/>
</dbReference>
<dbReference type="GO" id="GO:0005524">
    <property type="term" value="F:ATP binding"/>
    <property type="evidence" value="ECO:0007669"/>
    <property type="project" value="UniProtKB-UniRule"/>
</dbReference>
<comment type="catalytic activity">
    <reaction evidence="10 12">
        <text>dTMP + ATP = dTDP + ADP</text>
        <dbReference type="Rhea" id="RHEA:13517"/>
        <dbReference type="ChEBI" id="CHEBI:30616"/>
        <dbReference type="ChEBI" id="CHEBI:58369"/>
        <dbReference type="ChEBI" id="CHEBI:63528"/>
        <dbReference type="ChEBI" id="CHEBI:456216"/>
        <dbReference type="EC" id="2.7.4.9"/>
    </reaction>
</comment>
<comment type="caution">
    <text evidence="14">The sequence shown here is derived from an EMBL/GenBank/DDBJ whole genome shotgun (WGS) entry which is preliminary data.</text>
</comment>
<evidence type="ECO:0000256" key="4">
    <source>
        <dbReference type="ARBA" id="ARBA00022679"/>
    </source>
</evidence>
<proteinExistence type="inferred from homology"/>
<dbReference type="EC" id="2.7.4.9" evidence="2 12"/>
<dbReference type="Pfam" id="PF02223">
    <property type="entry name" value="Thymidylate_kin"/>
    <property type="match status" value="1"/>
</dbReference>
<reference evidence="14 15" key="1">
    <citation type="submission" date="2018-01" db="EMBL/GenBank/DDBJ databases">
        <title>The draft genome sequence of Halioglobus japonicus S1-36.</title>
        <authorList>
            <person name="Du Z.-J."/>
            <person name="Shi M.-J."/>
        </authorList>
    </citation>
    <scope>NUCLEOTIDE SEQUENCE [LARGE SCALE GENOMIC DNA]</scope>
    <source>
        <strain evidence="14 15">S1-36</strain>
    </source>
</reference>
<keyword evidence="7 12" id="KW-0418">Kinase</keyword>
<evidence type="ECO:0000313" key="15">
    <source>
        <dbReference type="Proteomes" id="UP000235162"/>
    </source>
</evidence>
<dbReference type="EMBL" id="PKUR01000001">
    <property type="protein sequence ID" value="PLW87965.1"/>
    <property type="molecule type" value="Genomic_DNA"/>
</dbReference>
<dbReference type="Gene3D" id="3.40.50.300">
    <property type="entry name" value="P-loop containing nucleotide triphosphate hydrolases"/>
    <property type="match status" value="1"/>
</dbReference>
<organism evidence="14 15">
    <name type="scientific">Halioglobus japonicus</name>
    <dbReference type="NCBI Taxonomy" id="930805"/>
    <lineage>
        <taxon>Bacteria</taxon>
        <taxon>Pseudomonadati</taxon>
        <taxon>Pseudomonadota</taxon>
        <taxon>Gammaproteobacteria</taxon>
        <taxon>Cellvibrionales</taxon>
        <taxon>Halieaceae</taxon>
        <taxon>Halioglobus</taxon>
    </lineage>
</organism>
<evidence type="ECO:0000313" key="14">
    <source>
        <dbReference type="EMBL" id="PLW87965.1"/>
    </source>
</evidence>
<keyword evidence="4 12" id="KW-0808">Transferase</keyword>
<dbReference type="SUPFAM" id="SSF52540">
    <property type="entry name" value="P-loop containing nucleoside triphosphate hydrolases"/>
    <property type="match status" value="1"/>
</dbReference>
<evidence type="ECO:0000256" key="8">
    <source>
        <dbReference type="ARBA" id="ARBA00022840"/>
    </source>
</evidence>
<dbReference type="HAMAP" id="MF_00165">
    <property type="entry name" value="Thymidylate_kinase"/>
    <property type="match status" value="1"/>
</dbReference>
<feature type="domain" description="Thymidylate kinase-like" evidence="13">
    <location>
        <begin position="10"/>
        <end position="198"/>
    </location>
</feature>
<evidence type="ECO:0000256" key="6">
    <source>
        <dbReference type="ARBA" id="ARBA00022741"/>
    </source>
</evidence>